<dbReference type="InterPro" id="IPR050113">
    <property type="entry name" value="Ub_conjugating_enzyme"/>
</dbReference>
<gene>
    <name evidence="9" type="primary">Hr6bn</name>
</gene>
<evidence type="ECO:0000256" key="2">
    <source>
        <dbReference type="ARBA" id="ARBA00022741"/>
    </source>
</evidence>
<dbReference type="EMBL" id="AF299059">
    <property type="protein sequence ID" value="AAG27697.1"/>
    <property type="molecule type" value="Genomic_DNA"/>
</dbReference>
<dbReference type="AlphaFoldDB" id="Q9ERK8"/>
<keyword evidence="3 7" id="KW-0833">Ubl conjugation pathway</keyword>
<sequence length="148" mass="17152">MSTPVYKRIIQDLGDFMYSMYVRSHYRWCEPPCGCWKLNSGLLGEQPVFLTSEPSLQGFGEFERLQEDLPMESVVHHLRTSLCSVMQVYLDQTGHPKDGIFKLVIEFPEEYPNKSPTIRFLSRMFHPNVYAGGSICLDILAEWMESHI</sequence>
<dbReference type="PROSITE" id="PS50127">
    <property type="entry name" value="UBC_2"/>
    <property type="match status" value="1"/>
</dbReference>
<keyword evidence="2 7" id="KW-0547">Nucleotide-binding</keyword>
<protein>
    <submittedName>
        <fullName evidence="9">Ubiquitin-conjugating enzyme MHR6BN</fullName>
    </submittedName>
</protein>
<dbReference type="GO" id="GO:0016740">
    <property type="term" value="F:transferase activity"/>
    <property type="evidence" value="ECO:0007669"/>
    <property type="project" value="UniProtKB-KW"/>
</dbReference>
<feature type="domain" description="UBC core" evidence="8">
    <location>
        <begin position="53"/>
        <end position="148"/>
    </location>
</feature>
<feature type="active site" description="Glycyl thioester intermediate" evidence="6">
    <location>
        <position position="136"/>
    </location>
</feature>
<comment type="similarity">
    <text evidence="7">Belongs to the ubiquitin-conjugating enzyme family.</text>
</comment>
<dbReference type="GO" id="GO:0005524">
    <property type="term" value="F:ATP binding"/>
    <property type="evidence" value="ECO:0007669"/>
    <property type="project" value="UniProtKB-UniRule"/>
</dbReference>
<dbReference type="PROSITE" id="PS00183">
    <property type="entry name" value="UBC_1"/>
    <property type="match status" value="1"/>
</dbReference>
<dbReference type="InterPro" id="IPR000608">
    <property type="entry name" value="UBC"/>
</dbReference>
<dbReference type="Gene3D" id="3.10.110.10">
    <property type="entry name" value="Ubiquitin Conjugating Enzyme"/>
    <property type="match status" value="1"/>
</dbReference>
<proteinExistence type="inferred from homology"/>
<dbReference type="InterPro" id="IPR016135">
    <property type="entry name" value="UBQ-conjugating_enzyme/RWD"/>
</dbReference>
<evidence type="ECO:0000313" key="9">
    <source>
        <dbReference type="EMBL" id="AAG27697.1"/>
    </source>
</evidence>
<keyword evidence="1" id="KW-0808">Transferase</keyword>
<dbReference type="Pfam" id="PF00179">
    <property type="entry name" value="UQ_con"/>
    <property type="match status" value="1"/>
</dbReference>
<dbReference type="InterPro" id="IPR023313">
    <property type="entry name" value="UBQ-conjugating_AS"/>
</dbReference>
<evidence type="ECO:0000256" key="1">
    <source>
        <dbReference type="ARBA" id="ARBA00022679"/>
    </source>
</evidence>
<evidence type="ECO:0000256" key="7">
    <source>
        <dbReference type="RuleBase" id="RU362109"/>
    </source>
</evidence>
<dbReference type="SMR" id="Q9ERK8"/>
<evidence type="ECO:0000256" key="5">
    <source>
        <dbReference type="ARBA" id="ARBA00043952"/>
    </source>
</evidence>
<evidence type="ECO:0000256" key="6">
    <source>
        <dbReference type="PROSITE-ProRule" id="PRU10133"/>
    </source>
</evidence>
<comment type="pathway">
    <text evidence="5">Protein modification.</text>
</comment>
<reference evidence="9" key="1">
    <citation type="submission" date="2000-08" db="EMBL/GenBank/DDBJ databases">
        <title>A novel mouse ubiquitin-conjugating enzyme is encoded by the intronless gene MHR6BN.</title>
        <authorList>
            <person name="Poloumienko A."/>
        </authorList>
    </citation>
    <scope>NUCLEOTIDE SEQUENCE</scope>
    <source>
        <strain evidence="9">CD-1</strain>
        <tissue evidence="9">Liver</tissue>
    </source>
</reference>
<dbReference type="SUPFAM" id="SSF54495">
    <property type="entry name" value="UBC-like"/>
    <property type="match status" value="1"/>
</dbReference>
<accession>Q9ERK8</accession>
<dbReference type="PANTHER" id="PTHR24067">
    <property type="entry name" value="UBIQUITIN-CONJUGATING ENZYME E2"/>
    <property type="match status" value="1"/>
</dbReference>
<organism evidence="9">
    <name type="scientific">Mus musculus</name>
    <name type="common">Mouse</name>
    <dbReference type="NCBI Taxonomy" id="10090"/>
    <lineage>
        <taxon>Eukaryota</taxon>
        <taxon>Metazoa</taxon>
        <taxon>Chordata</taxon>
        <taxon>Craniata</taxon>
        <taxon>Vertebrata</taxon>
        <taxon>Euteleostomi</taxon>
        <taxon>Mammalia</taxon>
        <taxon>Eutheria</taxon>
        <taxon>Euarchontoglires</taxon>
        <taxon>Glires</taxon>
        <taxon>Rodentia</taxon>
        <taxon>Myomorpha</taxon>
        <taxon>Muroidea</taxon>
        <taxon>Muridae</taxon>
        <taxon>Murinae</taxon>
        <taxon>Mus</taxon>
        <taxon>Mus</taxon>
    </lineage>
</organism>
<evidence type="ECO:0000259" key="8">
    <source>
        <dbReference type="PROSITE" id="PS50127"/>
    </source>
</evidence>
<evidence type="ECO:0000256" key="4">
    <source>
        <dbReference type="ARBA" id="ARBA00022840"/>
    </source>
</evidence>
<keyword evidence="4 7" id="KW-0067">ATP-binding</keyword>
<evidence type="ECO:0000256" key="3">
    <source>
        <dbReference type="ARBA" id="ARBA00022786"/>
    </source>
</evidence>
<name>Q9ERK8_MOUSE</name>